<reference evidence="2" key="1">
    <citation type="journal article" date="2019" name="Int. J. Syst. Evol. Microbiol.">
        <title>The Global Catalogue of Microorganisms (GCM) 10K type strain sequencing project: providing services to taxonomists for standard genome sequencing and annotation.</title>
        <authorList>
            <consortium name="The Broad Institute Genomics Platform"/>
            <consortium name="The Broad Institute Genome Sequencing Center for Infectious Disease"/>
            <person name="Wu L."/>
            <person name="Ma J."/>
        </authorList>
    </citation>
    <scope>NUCLEOTIDE SEQUENCE [LARGE SCALE GENOMIC DNA]</scope>
    <source>
        <strain evidence="2">JCM 17225</strain>
    </source>
</reference>
<name>A0ABP7TVQ1_9BACT</name>
<evidence type="ECO:0008006" key="3">
    <source>
        <dbReference type="Google" id="ProtNLM"/>
    </source>
</evidence>
<dbReference type="EMBL" id="BAABDK010000012">
    <property type="protein sequence ID" value="GAA4031981.1"/>
    <property type="molecule type" value="Genomic_DNA"/>
</dbReference>
<evidence type="ECO:0000313" key="2">
    <source>
        <dbReference type="Proteomes" id="UP001501469"/>
    </source>
</evidence>
<comment type="caution">
    <text evidence="1">The sequence shown here is derived from an EMBL/GenBank/DDBJ whole genome shotgun (WGS) entry which is preliminary data.</text>
</comment>
<dbReference type="Pfam" id="PF08974">
    <property type="entry name" value="DUF1877"/>
    <property type="match status" value="1"/>
</dbReference>
<evidence type="ECO:0000313" key="1">
    <source>
        <dbReference type="EMBL" id="GAA4031981.1"/>
    </source>
</evidence>
<proteinExistence type="predicted"/>
<keyword evidence="2" id="KW-1185">Reference proteome</keyword>
<accession>A0ABP7TVQ1</accession>
<sequence length="175" mass="19328">MGMYCELRQLNPDYASQLLADPDRVLHYAERVESGRLPKAAQGEDLNLDKAWHGLHYLLTGTAWAGTEPACYLLAGGEQVGDEEEHDVFGYGPARILMPAQVAAFNFAVAALTPAEIELRYQPAEMTRLDIYPGIWERPDEAENNFGFLTEAAAGLRGFLRRAATQGQALIIYLA</sequence>
<dbReference type="Gene3D" id="3.40.1760.10">
    <property type="entry name" value="YfbM-like super family"/>
    <property type="match status" value="1"/>
</dbReference>
<dbReference type="RefSeq" id="WP_345052435.1">
    <property type="nucleotide sequence ID" value="NZ_BAABDK010000012.1"/>
</dbReference>
<dbReference type="InterPro" id="IPR035944">
    <property type="entry name" value="YfbM-like_sf"/>
</dbReference>
<protein>
    <recommendedName>
        <fullName evidence="3">DUF1877 domain-containing protein</fullName>
    </recommendedName>
</protein>
<dbReference type="Proteomes" id="UP001501469">
    <property type="component" value="Unassembled WGS sequence"/>
</dbReference>
<dbReference type="InterPro" id="IPR015068">
    <property type="entry name" value="DUF1877"/>
</dbReference>
<gene>
    <name evidence="1" type="ORF">GCM10022409_15300</name>
</gene>
<dbReference type="SUPFAM" id="SSF111069">
    <property type="entry name" value="Hypothetical protein yfbM"/>
    <property type="match status" value="1"/>
</dbReference>
<organism evidence="1 2">
    <name type="scientific">Hymenobacter glaciei</name>
    <dbReference type="NCBI Taxonomy" id="877209"/>
    <lineage>
        <taxon>Bacteria</taxon>
        <taxon>Pseudomonadati</taxon>
        <taxon>Bacteroidota</taxon>
        <taxon>Cytophagia</taxon>
        <taxon>Cytophagales</taxon>
        <taxon>Hymenobacteraceae</taxon>
        <taxon>Hymenobacter</taxon>
    </lineage>
</organism>